<proteinExistence type="inferred from homology"/>
<dbReference type="SUPFAM" id="SSF143120">
    <property type="entry name" value="YefM-like"/>
    <property type="match status" value="1"/>
</dbReference>
<evidence type="ECO:0000256" key="1">
    <source>
        <dbReference type="ARBA" id="ARBA00009981"/>
    </source>
</evidence>
<dbReference type="AlphaFoldDB" id="A0A6J4KU64"/>
<reference evidence="2" key="1">
    <citation type="submission" date="2020-02" db="EMBL/GenBank/DDBJ databases">
        <authorList>
            <person name="Meier V. D."/>
        </authorList>
    </citation>
    <scope>NUCLEOTIDE SEQUENCE</scope>
    <source>
        <strain evidence="2">AVDCRST_MAG68</strain>
    </source>
</reference>
<name>A0A6J4KU64_9BACT</name>
<evidence type="ECO:0008006" key="3">
    <source>
        <dbReference type="Google" id="ProtNLM"/>
    </source>
</evidence>
<dbReference type="InterPro" id="IPR036165">
    <property type="entry name" value="YefM-like_sf"/>
</dbReference>
<evidence type="ECO:0000313" key="2">
    <source>
        <dbReference type="EMBL" id="CAA9314435.1"/>
    </source>
</evidence>
<dbReference type="EMBL" id="CADCTW010000081">
    <property type="protein sequence ID" value="CAA9314435.1"/>
    <property type="molecule type" value="Genomic_DNA"/>
</dbReference>
<comment type="similarity">
    <text evidence="1">Belongs to the phD/YefM antitoxin family.</text>
</comment>
<dbReference type="Gene3D" id="3.40.1620.10">
    <property type="entry name" value="YefM-like domain"/>
    <property type="match status" value="1"/>
</dbReference>
<protein>
    <recommendedName>
        <fullName evidence="3">Antitoxin</fullName>
    </recommendedName>
</protein>
<organism evidence="2">
    <name type="scientific">uncultured Gemmatimonadota bacterium</name>
    <dbReference type="NCBI Taxonomy" id="203437"/>
    <lineage>
        <taxon>Bacteria</taxon>
        <taxon>Pseudomonadati</taxon>
        <taxon>Gemmatimonadota</taxon>
        <taxon>environmental samples</taxon>
    </lineage>
</organism>
<sequence length="74" mass="8203">MHKVHVEEAQGRLAELIEEAAEGRDVVIAHGNGTAVRLVPVQPDARPRFGSARGMFRIGDDFDDPLEDFAAYER</sequence>
<accession>A0A6J4KU64</accession>
<gene>
    <name evidence="2" type="ORF">AVDCRST_MAG68-1477</name>
</gene>